<name>A0A1J5TJ51_9ZZZZ</name>
<dbReference type="InterPro" id="IPR012910">
    <property type="entry name" value="Plug_dom"/>
</dbReference>
<feature type="domain" description="TonB-dependent receptor plug" evidence="8">
    <location>
        <begin position="56"/>
        <end position="165"/>
    </location>
</feature>
<evidence type="ECO:0000256" key="3">
    <source>
        <dbReference type="ARBA" id="ARBA00022692"/>
    </source>
</evidence>
<evidence type="ECO:0000256" key="1">
    <source>
        <dbReference type="ARBA" id="ARBA00004571"/>
    </source>
</evidence>
<accession>A0A1J5TJ51</accession>
<proteinExistence type="predicted"/>
<dbReference type="Pfam" id="PF07715">
    <property type="entry name" value="Plug"/>
    <property type="match status" value="1"/>
</dbReference>
<keyword evidence="4" id="KW-0798">TonB box</keyword>
<protein>
    <submittedName>
        <fullName evidence="9">Colicin I receptor</fullName>
    </submittedName>
</protein>
<keyword evidence="5" id="KW-0472">Membrane</keyword>
<dbReference type="InterPro" id="IPR000531">
    <property type="entry name" value="Beta-barrel_TonB"/>
</dbReference>
<dbReference type="Gene3D" id="2.170.130.10">
    <property type="entry name" value="TonB-dependent receptor, plug domain"/>
    <property type="match status" value="1"/>
</dbReference>
<dbReference type="InterPro" id="IPR037066">
    <property type="entry name" value="Plug_dom_sf"/>
</dbReference>
<evidence type="ECO:0000256" key="4">
    <source>
        <dbReference type="ARBA" id="ARBA00023077"/>
    </source>
</evidence>
<comment type="subcellular location">
    <subcellularLocation>
        <location evidence="1">Cell outer membrane</location>
        <topology evidence="1">Multi-pass membrane protein</topology>
    </subcellularLocation>
</comment>
<dbReference type="Pfam" id="PF00593">
    <property type="entry name" value="TonB_dep_Rec_b-barrel"/>
    <property type="match status" value="1"/>
</dbReference>
<sequence>MSHGFAVVKRGVLALLCGSICIASNEVVAADDALSEQAYLQDLPVILSASRLSQPLSEAPNAVTVIDRQMIKASGFRTIADLFRLVPGMYVGNAGANFPIVSLNGVTDQYSRRMQVLVDGRSVYLPPLGGVDWLDLPLLIEDIERIEVVRGPAAASHGSNSFYGVINIITRDAASMNVNTVSANKGEMGISDVSAHLGRAGNDFDYRLSFGYRSDGGDNPQILNDTSSNRLLNLRTAYRPDTDNSIDFQFGMNDGVYGLGTAGRPQDAFRDMSTTNDFQQLGWTHLWSGGDETKLTYNRTARDFTDPYKCVDIPLCKTSLSLQGFGQDAATIQRQDTELQNTTQLGNYNRAVWGGGVRYDYVDQPLIFTSPITLRETRIFAHDEWRMTESALMNVGGMYEDDGAGHKSTSPRIAMNYHLVPQHTLRASVSSATRNPMMAEMYMNTAHGAYWTNAYAPPAYNLRPEKILSKEIGYVGQFDAVTMDARVYYDKVRDIIMLDAYVDGNLNNRTDSFKNLFDATYKGLDVSVKYHWESGNVTANYSRQQASCAFSSYPTQYFNPVIGPTLAQAYQTDYLNLCSQSVPTNGGSMLLSQQLFESFQYSVGYYLRSQVRVTDVTSGFPPESQMRRVDMRLARTFGQKEKPGGGELAVVVQNAFQDNYTGYGNVPQRMDLLFNRRAYFTATLNF</sequence>
<dbReference type="SUPFAM" id="SSF56935">
    <property type="entry name" value="Porins"/>
    <property type="match status" value="1"/>
</dbReference>
<dbReference type="Gene3D" id="2.40.170.20">
    <property type="entry name" value="TonB-dependent receptor, beta-barrel domain"/>
    <property type="match status" value="1"/>
</dbReference>
<dbReference type="AlphaFoldDB" id="A0A1J5TJ51"/>
<dbReference type="GO" id="GO:0009279">
    <property type="term" value="C:cell outer membrane"/>
    <property type="evidence" value="ECO:0007669"/>
    <property type="project" value="UniProtKB-SubCell"/>
</dbReference>
<keyword evidence="3" id="KW-0812">Transmembrane</keyword>
<evidence type="ECO:0000259" key="7">
    <source>
        <dbReference type="Pfam" id="PF00593"/>
    </source>
</evidence>
<dbReference type="PANTHER" id="PTHR30069">
    <property type="entry name" value="TONB-DEPENDENT OUTER MEMBRANE RECEPTOR"/>
    <property type="match status" value="1"/>
</dbReference>
<keyword evidence="6" id="KW-0998">Cell outer membrane</keyword>
<evidence type="ECO:0000256" key="2">
    <source>
        <dbReference type="ARBA" id="ARBA00022448"/>
    </source>
</evidence>
<dbReference type="PROSITE" id="PS52016">
    <property type="entry name" value="TONB_DEPENDENT_REC_3"/>
    <property type="match status" value="1"/>
</dbReference>
<keyword evidence="9" id="KW-0675">Receptor</keyword>
<dbReference type="EMBL" id="MLJW01000007">
    <property type="protein sequence ID" value="OIR16317.1"/>
    <property type="molecule type" value="Genomic_DNA"/>
</dbReference>
<evidence type="ECO:0000313" key="9">
    <source>
        <dbReference type="EMBL" id="OIR16317.1"/>
    </source>
</evidence>
<dbReference type="InterPro" id="IPR036942">
    <property type="entry name" value="Beta-barrel_TonB_sf"/>
</dbReference>
<reference evidence="9" key="1">
    <citation type="submission" date="2016-10" db="EMBL/GenBank/DDBJ databases">
        <title>Sequence of Gallionella enrichment culture.</title>
        <authorList>
            <person name="Poehlein A."/>
            <person name="Muehling M."/>
            <person name="Daniel R."/>
        </authorList>
    </citation>
    <scope>NUCLEOTIDE SEQUENCE</scope>
</reference>
<evidence type="ECO:0000256" key="5">
    <source>
        <dbReference type="ARBA" id="ARBA00023136"/>
    </source>
</evidence>
<gene>
    <name evidence="9" type="primary">cirA_2</name>
    <name evidence="9" type="ORF">GALL_30380</name>
</gene>
<feature type="domain" description="TonB-dependent receptor-like beta-barrel" evidence="7">
    <location>
        <begin position="225"/>
        <end position="558"/>
    </location>
</feature>
<dbReference type="GO" id="GO:0015344">
    <property type="term" value="F:siderophore uptake transmembrane transporter activity"/>
    <property type="evidence" value="ECO:0007669"/>
    <property type="project" value="TreeGrafter"/>
</dbReference>
<keyword evidence="2" id="KW-0813">Transport</keyword>
<dbReference type="InterPro" id="IPR039426">
    <property type="entry name" value="TonB-dep_rcpt-like"/>
</dbReference>
<comment type="caution">
    <text evidence="9">The sequence shown here is derived from an EMBL/GenBank/DDBJ whole genome shotgun (WGS) entry which is preliminary data.</text>
</comment>
<organism evidence="9">
    <name type="scientific">mine drainage metagenome</name>
    <dbReference type="NCBI Taxonomy" id="410659"/>
    <lineage>
        <taxon>unclassified sequences</taxon>
        <taxon>metagenomes</taxon>
        <taxon>ecological metagenomes</taxon>
    </lineage>
</organism>
<evidence type="ECO:0000259" key="8">
    <source>
        <dbReference type="Pfam" id="PF07715"/>
    </source>
</evidence>
<dbReference type="GO" id="GO:0044718">
    <property type="term" value="P:siderophore transmembrane transport"/>
    <property type="evidence" value="ECO:0007669"/>
    <property type="project" value="TreeGrafter"/>
</dbReference>
<dbReference type="PANTHER" id="PTHR30069:SF27">
    <property type="entry name" value="BLL4766 PROTEIN"/>
    <property type="match status" value="1"/>
</dbReference>
<evidence type="ECO:0000256" key="6">
    <source>
        <dbReference type="ARBA" id="ARBA00023237"/>
    </source>
</evidence>